<evidence type="ECO:0000313" key="2">
    <source>
        <dbReference type="Proteomes" id="UP000249447"/>
    </source>
</evidence>
<dbReference type="Proteomes" id="UP000249447">
    <property type="component" value="Chromosome"/>
</dbReference>
<evidence type="ECO:0000313" key="1">
    <source>
        <dbReference type="EMBL" id="AWV06538.1"/>
    </source>
</evidence>
<dbReference type="RefSeq" id="WP_111265702.1">
    <property type="nucleotide sequence ID" value="NZ_CP029843.1"/>
</dbReference>
<organism evidence="1 2">
    <name type="scientific">Marilutibacter maris</name>
    <dbReference type="NCBI Taxonomy" id="1605891"/>
    <lineage>
        <taxon>Bacteria</taxon>
        <taxon>Pseudomonadati</taxon>
        <taxon>Pseudomonadota</taxon>
        <taxon>Gammaproteobacteria</taxon>
        <taxon>Lysobacterales</taxon>
        <taxon>Lysobacteraceae</taxon>
        <taxon>Marilutibacter</taxon>
    </lineage>
</organism>
<reference evidence="1 2" key="1">
    <citation type="submission" date="2018-05" db="EMBL/GenBank/DDBJ databases">
        <title>The complete genome of Lysobacter maris HZ9B, a marine bacterium antagonistic against terrestrial plant pathogens.</title>
        <authorList>
            <person name="Zhang X.-Q."/>
        </authorList>
    </citation>
    <scope>NUCLEOTIDE SEQUENCE [LARGE SCALE GENOMIC DNA]</scope>
    <source>
        <strain evidence="1 2">HZ9B</strain>
    </source>
</reference>
<dbReference type="EMBL" id="CP029843">
    <property type="protein sequence ID" value="AWV06538.1"/>
    <property type="molecule type" value="Genomic_DNA"/>
</dbReference>
<protein>
    <submittedName>
        <fullName evidence="1">Uncharacterized protein</fullName>
    </submittedName>
</protein>
<dbReference type="AlphaFoldDB" id="A0A2U9T7Q5"/>
<dbReference type="OrthoDB" id="9135677at2"/>
<dbReference type="KEGG" id="lmb:C9I47_0817"/>
<gene>
    <name evidence="1" type="ORF">C9I47_0817</name>
</gene>
<name>A0A2U9T7Q5_9GAMM</name>
<proteinExistence type="predicted"/>
<sequence length="82" mass="8569">MNYEDGTAVLIGDRVDLGGGMTGVVVAVIATGEFSVGYSADDWRYLRAGVLIESPQAGAVHYPDAWTGLVLLSRASAGPRDI</sequence>
<accession>A0A2U9T7Q5</accession>
<keyword evidence="2" id="KW-1185">Reference proteome</keyword>